<proteinExistence type="predicted"/>
<dbReference type="AlphaFoldDB" id="A0A6A1V821"/>
<comment type="caution">
    <text evidence="1">The sequence shown here is derived from an EMBL/GenBank/DDBJ whole genome shotgun (WGS) entry which is preliminary data.</text>
</comment>
<accession>A0A6A1V821</accession>
<evidence type="ECO:0000313" key="1">
    <source>
        <dbReference type="EMBL" id="KAB1208316.1"/>
    </source>
</evidence>
<gene>
    <name evidence="1" type="ORF">CJ030_MR7G023845</name>
</gene>
<reference evidence="1 2" key="1">
    <citation type="journal article" date="2019" name="Plant Biotechnol. J.">
        <title>The red bayberry genome and genetic basis of sex determination.</title>
        <authorList>
            <person name="Jia H.M."/>
            <person name="Jia H.J."/>
            <person name="Cai Q.L."/>
            <person name="Wang Y."/>
            <person name="Zhao H.B."/>
            <person name="Yang W.F."/>
            <person name="Wang G.Y."/>
            <person name="Li Y.H."/>
            <person name="Zhan D.L."/>
            <person name="Shen Y.T."/>
            <person name="Niu Q.F."/>
            <person name="Chang L."/>
            <person name="Qiu J."/>
            <person name="Zhao L."/>
            <person name="Xie H.B."/>
            <person name="Fu W.Y."/>
            <person name="Jin J."/>
            <person name="Li X.W."/>
            <person name="Jiao Y."/>
            <person name="Zhou C.C."/>
            <person name="Tu T."/>
            <person name="Chai C.Y."/>
            <person name="Gao J.L."/>
            <person name="Fan L.J."/>
            <person name="van de Weg E."/>
            <person name="Wang J.Y."/>
            <person name="Gao Z.S."/>
        </authorList>
    </citation>
    <scope>NUCLEOTIDE SEQUENCE [LARGE SCALE GENOMIC DNA]</scope>
    <source>
        <tissue evidence="1">Leaves</tissue>
    </source>
</reference>
<dbReference type="Proteomes" id="UP000516437">
    <property type="component" value="Chromosome 7"/>
</dbReference>
<protein>
    <submittedName>
        <fullName evidence="1">Uncharacterized protein</fullName>
    </submittedName>
</protein>
<dbReference type="EMBL" id="RXIC02000025">
    <property type="protein sequence ID" value="KAB1208316.1"/>
    <property type="molecule type" value="Genomic_DNA"/>
</dbReference>
<keyword evidence="2" id="KW-1185">Reference proteome</keyword>
<sequence>MDEEPSTSQGIRCFLIGIHQQQFKWDFCNHKVISRCWVLLHWFTENGFDFQNIFDYQGWSYFGGLKCDSFPYLVKQSFANFVFTFSKDASSHVKGKDLDLYVTAINAMALSPNSGVKFFEVSDVEPVEILRVFLDDPSLDEIVKPEASDLKIHRQLLHYMEVEEELEEEEGMAKANLDGGIPIAKTPHSLHTPAARCASI</sequence>
<evidence type="ECO:0000313" key="2">
    <source>
        <dbReference type="Proteomes" id="UP000516437"/>
    </source>
</evidence>
<organism evidence="1 2">
    <name type="scientific">Morella rubra</name>
    <name type="common">Chinese bayberry</name>
    <dbReference type="NCBI Taxonomy" id="262757"/>
    <lineage>
        <taxon>Eukaryota</taxon>
        <taxon>Viridiplantae</taxon>
        <taxon>Streptophyta</taxon>
        <taxon>Embryophyta</taxon>
        <taxon>Tracheophyta</taxon>
        <taxon>Spermatophyta</taxon>
        <taxon>Magnoliopsida</taxon>
        <taxon>eudicotyledons</taxon>
        <taxon>Gunneridae</taxon>
        <taxon>Pentapetalae</taxon>
        <taxon>rosids</taxon>
        <taxon>fabids</taxon>
        <taxon>Fagales</taxon>
        <taxon>Myricaceae</taxon>
        <taxon>Morella</taxon>
    </lineage>
</organism>
<name>A0A6A1V821_9ROSI</name>